<dbReference type="Proteomes" id="UP000501179">
    <property type="component" value="Chromosome"/>
</dbReference>
<reference evidence="3 4" key="1">
    <citation type="submission" date="2020-03" db="EMBL/GenBank/DDBJ databases">
        <title>A novel species.</title>
        <authorList>
            <person name="Gao J."/>
        </authorList>
    </citation>
    <scope>NUCLEOTIDE SEQUENCE [LARGE SCALE GENOMIC DNA]</scope>
    <source>
        <strain evidence="3 4">QMT-12</strain>
    </source>
</reference>
<keyword evidence="2" id="KW-0812">Transmembrane</keyword>
<accession>A0A6G9H2T7</accession>
<feature type="transmembrane region" description="Helical" evidence="2">
    <location>
        <begin position="48"/>
        <end position="71"/>
    </location>
</feature>
<proteinExistence type="predicted"/>
<keyword evidence="2" id="KW-1133">Transmembrane helix</keyword>
<evidence type="ECO:0000256" key="1">
    <source>
        <dbReference type="SAM" id="MobiDB-lite"/>
    </source>
</evidence>
<keyword evidence="4" id="KW-1185">Reference proteome</keyword>
<feature type="compositionally biased region" description="Basic and acidic residues" evidence="1">
    <location>
        <begin position="378"/>
        <end position="399"/>
    </location>
</feature>
<feature type="compositionally biased region" description="Basic and acidic residues" evidence="1">
    <location>
        <begin position="1"/>
        <end position="16"/>
    </location>
</feature>
<feature type="region of interest" description="Disordered" evidence="1">
    <location>
        <begin position="1"/>
        <end position="21"/>
    </location>
</feature>
<name>A0A6G9H2T7_9ACTN</name>
<evidence type="ECO:0000313" key="4">
    <source>
        <dbReference type="Proteomes" id="UP000501179"/>
    </source>
</evidence>
<feature type="transmembrane region" description="Helical" evidence="2">
    <location>
        <begin position="186"/>
        <end position="206"/>
    </location>
</feature>
<evidence type="ECO:0000256" key="2">
    <source>
        <dbReference type="SAM" id="Phobius"/>
    </source>
</evidence>
<feature type="transmembrane region" description="Helical" evidence="2">
    <location>
        <begin position="120"/>
        <end position="140"/>
    </location>
</feature>
<dbReference type="EMBL" id="CP050177">
    <property type="protein sequence ID" value="QIQ04843.1"/>
    <property type="molecule type" value="Genomic_DNA"/>
</dbReference>
<dbReference type="KEGG" id="slia:HA039_23475"/>
<feature type="transmembrane region" description="Helical" evidence="2">
    <location>
        <begin position="83"/>
        <end position="108"/>
    </location>
</feature>
<keyword evidence="2" id="KW-0472">Membrane</keyword>
<protein>
    <submittedName>
        <fullName evidence="3">Uncharacterized protein</fullName>
    </submittedName>
</protein>
<sequence>MGVSGDKGRRDDERGVRPYGAHRAPASYEGYEGGEGCLTVAVRIPVRIVVLVVVLPVSVVWDLLAAGARAVDRSVLRPVGRGLLLGLAWLGRALGALGRALVVVPLVWLYGAVAVPLAKGLRWLAVAVLVWPLVGLWRYVVVPVWRYGVVVPLVWVWRAVLVPSGRALDRLWTAAYESLLTPLGKGLRWLAVAVLVWPVVGLWRYVVVPVWRYGVVAPAAWVWRAALVPLGKGIGWLLTGLGRGLVSGARVLWAAVVWLALALVVVPGGWIVRRILVPVGRETGAAFSTAWRIAGYLSRALGRVLAWLAWNAVGRPGRWTYQNVCTPVGHWVRDRMLDPAGRASREIGRVARETLASARETFRQTRHDAWRALVGTRQDARRDRRPGAPRMTEPREPVAHRTRTLGSTTTVPGAVPAPEISLRKQG</sequence>
<feature type="transmembrane region" description="Helical" evidence="2">
    <location>
        <begin position="251"/>
        <end position="272"/>
    </location>
</feature>
<dbReference type="AlphaFoldDB" id="A0A6G9H2T7"/>
<organism evidence="3 4">
    <name type="scientific">Streptomyces liangshanensis</name>
    <dbReference type="NCBI Taxonomy" id="2717324"/>
    <lineage>
        <taxon>Bacteria</taxon>
        <taxon>Bacillati</taxon>
        <taxon>Actinomycetota</taxon>
        <taxon>Actinomycetes</taxon>
        <taxon>Kitasatosporales</taxon>
        <taxon>Streptomycetaceae</taxon>
        <taxon>Streptomyces</taxon>
    </lineage>
</organism>
<gene>
    <name evidence="3" type="ORF">HA039_23475</name>
</gene>
<feature type="region of interest" description="Disordered" evidence="1">
    <location>
        <begin position="376"/>
        <end position="426"/>
    </location>
</feature>
<evidence type="ECO:0000313" key="3">
    <source>
        <dbReference type="EMBL" id="QIQ04843.1"/>
    </source>
</evidence>